<dbReference type="OrthoDB" id="9801704at2"/>
<keyword evidence="3" id="KW-1185">Reference proteome</keyword>
<evidence type="ECO:0000313" key="2">
    <source>
        <dbReference type="EMBL" id="MTW22602.1"/>
    </source>
</evidence>
<feature type="domain" description="DUF2281" evidence="1">
    <location>
        <begin position="7"/>
        <end position="59"/>
    </location>
</feature>
<dbReference type="RefSeq" id="WP_155451163.1">
    <property type="nucleotide sequence ID" value="NZ_WNKT01000046.1"/>
</dbReference>
<accession>A0A6N8EEB6</accession>
<dbReference type="Proteomes" id="UP000434044">
    <property type="component" value="Unassembled WGS sequence"/>
</dbReference>
<organism evidence="2 3">
    <name type="scientific">Allochromatium palmeri</name>
    <dbReference type="NCBI Taxonomy" id="231048"/>
    <lineage>
        <taxon>Bacteria</taxon>
        <taxon>Pseudomonadati</taxon>
        <taxon>Pseudomonadota</taxon>
        <taxon>Gammaproteobacteria</taxon>
        <taxon>Chromatiales</taxon>
        <taxon>Chromatiaceae</taxon>
        <taxon>Allochromatium</taxon>
    </lineage>
</organism>
<dbReference type="InterPro" id="IPR018739">
    <property type="entry name" value="DUF2281"/>
</dbReference>
<dbReference type="EMBL" id="WNKT01000046">
    <property type="protein sequence ID" value="MTW22602.1"/>
    <property type="molecule type" value="Genomic_DNA"/>
</dbReference>
<comment type="caution">
    <text evidence="2">The sequence shown here is derived from an EMBL/GenBank/DDBJ whole genome shotgun (WGS) entry which is preliminary data.</text>
</comment>
<protein>
    <submittedName>
        <fullName evidence="2">DUF2281 domain-containing protein</fullName>
    </submittedName>
</protein>
<dbReference type="AlphaFoldDB" id="A0A6N8EEB6"/>
<sequence length="69" mass="8004">MHTEERVIELLRELSPEQQVEVLDFAAFLKERQKRVRSPRPYGLCDGAFQVPDDFDAPLPETEIALFES</sequence>
<proteinExistence type="predicted"/>
<evidence type="ECO:0000313" key="3">
    <source>
        <dbReference type="Proteomes" id="UP000434044"/>
    </source>
</evidence>
<reference evidence="2 3" key="1">
    <citation type="submission" date="2019-11" db="EMBL/GenBank/DDBJ databases">
        <title>Whole-genome sequence of the anaerobic purple sulfur bacterium Allochromatium palmeri DSM 15591.</title>
        <authorList>
            <person name="Kyndt J.A."/>
            <person name="Meyer T.E."/>
        </authorList>
    </citation>
    <scope>NUCLEOTIDE SEQUENCE [LARGE SCALE GENOMIC DNA]</scope>
    <source>
        <strain evidence="2 3">DSM 15591</strain>
    </source>
</reference>
<evidence type="ECO:0000259" key="1">
    <source>
        <dbReference type="Pfam" id="PF10047"/>
    </source>
</evidence>
<name>A0A6N8EEB6_9GAMM</name>
<dbReference type="Pfam" id="PF10047">
    <property type="entry name" value="DUF2281"/>
    <property type="match status" value="1"/>
</dbReference>
<gene>
    <name evidence="2" type="ORF">GJ668_16145</name>
</gene>